<keyword evidence="7" id="KW-1185">Reference proteome</keyword>
<dbReference type="GeneID" id="27698799"/>
<dbReference type="AlphaFoldDB" id="A0A0D2ETM1"/>
<sequence>MTYPISQSQLLVQSPDALSSARSTLEKESAQLEKSHRELERMMMMCTVFNDGILIHRNPEKPEYALVVGGRIPKAKEMTLGEAELFKNNSIRSKFGLELLGDMPPKRIFCSRTCRRCNRPSGLRCSACRTCYCSKLCQAKDWKRHVFACCAKGRPNDVDRLKIMTRQWIFASQDKSSRTTLLTALFSDGDLCKMFGFNQCVEEFEVANLFCIYANLVQSVGSVNLQHYVDEQLLGDFIQSWISASQIHRPGDDRDCPCFPWFLSKRLTGFDIPHKEGSYTYQVHATINLKRYFSPGSGLSHSEKSVASLYSILLRDFNNIPDASTVEWILFGFCYCISTGHREAFVAAYLELAKNGTPLDQIAKAWETSSLQHLKKSQGIDISLLNADIDYFQQSSVDEFGISSHGRGQARPFWLVLSLLPARVPISLEVRDTPK</sequence>
<evidence type="ECO:0000313" key="7">
    <source>
        <dbReference type="Proteomes" id="UP000053789"/>
    </source>
</evidence>
<dbReference type="GO" id="GO:0008270">
    <property type="term" value="F:zinc ion binding"/>
    <property type="evidence" value="ECO:0007669"/>
    <property type="project" value="UniProtKB-KW"/>
</dbReference>
<evidence type="ECO:0000256" key="1">
    <source>
        <dbReference type="ARBA" id="ARBA00022723"/>
    </source>
</evidence>
<dbReference type="InterPro" id="IPR002893">
    <property type="entry name" value="Znf_MYND"/>
</dbReference>
<evidence type="ECO:0000256" key="4">
    <source>
        <dbReference type="PROSITE-ProRule" id="PRU00134"/>
    </source>
</evidence>
<dbReference type="PROSITE" id="PS50865">
    <property type="entry name" value="ZF_MYND_2"/>
    <property type="match status" value="1"/>
</dbReference>
<evidence type="ECO:0000256" key="3">
    <source>
        <dbReference type="ARBA" id="ARBA00022833"/>
    </source>
</evidence>
<name>A0A0D2ETM1_CLAB1</name>
<accession>A0A0D2ETM1</accession>
<keyword evidence="1" id="KW-0479">Metal-binding</keyword>
<evidence type="ECO:0000256" key="2">
    <source>
        <dbReference type="ARBA" id="ARBA00022771"/>
    </source>
</evidence>
<dbReference type="SUPFAM" id="SSF144232">
    <property type="entry name" value="HIT/MYND zinc finger-like"/>
    <property type="match status" value="1"/>
</dbReference>
<dbReference type="HOGENOM" id="CLU_630047_0_0_1"/>
<organism evidence="6 7">
    <name type="scientific">Cladophialophora bantiana (strain ATCC 10958 / CBS 173.52 / CDC B-1940 / NIH 8579)</name>
    <name type="common">Xylohypha bantiana</name>
    <dbReference type="NCBI Taxonomy" id="1442370"/>
    <lineage>
        <taxon>Eukaryota</taxon>
        <taxon>Fungi</taxon>
        <taxon>Dikarya</taxon>
        <taxon>Ascomycota</taxon>
        <taxon>Pezizomycotina</taxon>
        <taxon>Eurotiomycetes</taxon>
        <taxon>Chaetothyriomycetidae</taxon>
        <taxon>Chaetothyriales</taxon>
        <taxon>Herpotrichiellaceae</taxon>
        <taxon>Cladophialophora</taxon>
    </lineage>
</organism>
<dbReference type="Pfam" id="PF01753">
    <property type="entry name" value="zf-MYND"/>
    <property type="match status" value="1"/>
</dbReference>
<dbReference type="RefSeq" id="XP_016619935.1">
    <property type="nucleotide sequence ID" value="XM_016763611.1"/>
</dbReference>
<dbReference type="OrthoDB" id="6612291at2759"/>
<dbReference type="EMBL" id="KN846987">
    <property type="protein sequence ID" value="KIW93266.1"/>
    <property type="molecule type" value="Genomic_DNA"/>
</dbReference>
<feature type="domain" description="MYND-type" evidence="5">
    <location>
        <begin position="114"/>
        <end position="149"/>
    </location>
</feature>
<protein>
    <recommendedName>
        <fullName evidence="5">MYND-type domain-containing protein</fullName>
    </recommendedName>
</protein>
<reference evidence="6" key="1">
    <citation type="submission" date="2015-01" db="EMBL/GenBank/DDBJ databases">
        <title>The Genome Sequence of Cladophialophora bantiana CBS 173.52.</title>
        <authorList>
            <consortium name="The Broad Institute Genomics Platform"/>
            <person name="Cuomo C."/>
            <person name="de Hoog S."/>
            <person name="Gorbushina A."/>
            <person name="Stielow B."/>
            <person name="Teixiera M."/>
            <person name="Abouelleil A."/>
            <person name="Chapman S.B."/>
            <person name="Priest M."/>
            <person name="Young S.K."/>
            <person name="Wortman J."/>
            <person name="Nusbaum C."/>
            <person name="Birren B."/>
        </authorList>
    </citation>
    <scope>NUCLEOTIDE SEQUENCE [LARGE SCALE GENOMIC DNA]</scope>
    <source>
        <strain evidence="6">CBS 173.52</strain>
    </source>
</reference>
<keyword evidence="3" id="KW-0862">Zinc</keyword>
<keyword evidence="2 4" id="KW-0863">Zinc-finger</keyword>
<evidence type="ECO:0000313" key="6">
    <source>
        <dbReference type="EMBL" id="KIW93266.1"/>
    </source>
</evidence>
<gene>
    <name evidence="6" type="ORF">Z519_05871</name>
</gene>
<proteinExistence type="predicted"/>
<dbReference type="Proteomes" id="UP000053789">
    <property type="component" value="Unassembled WGS sequence"/>
</dbReference>
<evidence type="ECO:0000259" key="5">
    <source>
        <dbReference type="PROSITE" id="PS50865"/>
    </source>
</evidence>
<dbReference type="VEuPathDB" id="FungiDB:Z519_05871"/>
<dbReference type="Gene3D" id="6.10.140.2220">
    <property type="match status" value="1"/>
</dbReference>